<evidence type="ECO:0000256" key="1">
    <source>
        <dbReference type="SAM" id="Coils"/>
    </source>
</evidence>
<sequence>MKWLDYIIKNNKKVYIRLSNNGKAETCNETNMGRFTEQKAKNILKALPKTLKNLNFHVECIPDIKVETPVQKIVREESKHVIENTDYHPSGNVTQWIEKFGACYDILKEARDRYEYLEKELRMSDSSLMDILHSIELESPKDLYSAWLLYKKIRENRRNRRQLKDEMMIIHNILQEIDETKINRERTEKAIEGLFDRKYKYRIVEEEEDDNL</sequence>
<keyword evidence="1" id="KW-0175">Coiled coil</keyword>
<evidence type="ECO:0000313" key="2">
    <source>
        <dbReference type="EMBL" id="DAD94394.1"/>
    </source>
</evidence>
<protein>
    <submittedName>
        <fullName evidence="2">Uncharacterized protein</fullName>
    </submittedName>
</protein>
<proteinExistence type="predicted"/>
<accession>A0A8S5NJD0</accession>
<organism evidence="2">
    <name type="scientific">Siphoviridae sp. cttFh17</name>
    <dbReference type="NCBI Taxonomy" id="2826491"/>
    <lineage>
        <taxon>Viruses</taxon>
        <taxon>Duplodnaviria</taxon>
        <taxon>Heunggongvirae</taxon>
        <taxon>Uroviricota</taxon>
        <taxon>Caudoviricetes</taxon>
    </lineage>
</organism>
<dbReference type="EMBL" id="BK015176">
    <property type="protein sequence ID" value="DAD94394.1"/>
    <property type="molecule type" value="Genomic_DNA"/>
</dbReference>
<name>A0A8S5NJD0_9CAUD</name>
<reference evidence="2" key="1">
    <citation type="journal article" date="2021" name="Proc. Natl. Acad. Sci. U.S.A.">
        <title>A Catalog of Tens of Thousands of Viruses from Human Metagenomes Reveals Hidden Associations with Chronic Diseases.</title>
        <authorList>
            <person name="Tisza M.J."/>
            <person name="Buck C.B."/>
        </authorList>
    </citation>
    <scope>NUCLEOTIDE SEQUENCE</scope>
    <source>
        <strain evidence="2">CttFh17</strain>
    </source>
</reference>
<feature type="coiled-coil region" evidence="1">
    <location>
        <begin position="170"/>
        <end position="197"/>
    </location>
</feature>